<dbReference type="STRING" id="398512.Bccel_4696"/>
<evidence type="ECO:0000256" key="1">
    <source>
        <dbReference type="SAM" id="Coils"/>
    </source>
</evidence>
<evidence type="ECO:0000313" key="4">
    <source>
        <dbReference type="EMBL" id="KNY29422.1"/>
    </source>
</evidence>
<keyword evidence="2" id="KW-0812">Transmembrane</keyword>
<feature type="coiled-coil region" evidence="1">
    <location>
        <begin position="331"/>
        <end position="358"/>
    </location>
</feature>
<dbReference type="EMBL" id="LGTC01000001">
    <property type="protein sequence ID" value="KNY29422.1"/>
    <property type="molecule type" value="Genomic_DNA"/>
</dbReference>
<dbReference type="Proteomes" id="UP000036923">
    <property type="component" value="Unassembled WGS sequence"/>
</dbReference>
<dbReference type="Pfam" id="PF09935">
    <property type="entry name" value="DUF2167"/>
    <property type="match status" value="2"/>
</dbReference>
<keyword evidence="2" id="KW-1133">Transmembrane helix</keyword>
<name>A0A0L6JVG1_9FIRM</name>
<reference evidence="5" key="1">
    <citation type="submission" date="2015-07" db="EMBL/GenBank/DDBJ databases">
        <title>Near-Complete Genome Sequence of the Cellulolytic Bacterium Bacteroides (Pseudobacteroides) cellulosolvens ATCC 35603.</title>
        <authorList>
            <person name="Dassa B."/>
            <person name="Utturkar S.M."/>
            <person name="Klingeman D.M."/>
            <person name="Hurt R.A."/>
            <person name="Keller M."/>
            <person name="Xu J."/>
            <person name="Reddy Y.H.K."/>
            <person name="Borovok I."/>
            <person name="Grinberg I.R."/>
            <person name="Lamed R."/>
            <person name="Zhivin O."/>
            <person name="Bayer E.A."/>
            <person name="Brown S.D."/>
        </authorList>
    </citation>
    <scope>NUCLEOTIDE SEQUENCE [LARGE SCALE GENOMIC DNA]</scope>
    <source>
        <strain evidence="5">DSM 2933</strain>
    </source>
</reference>
<evidence type="ECO:0000256" key="2">
    <source>
        <dbReference type="SAM" id="Phobius"/>
    </source>
</evidence>
<feature type="signal peptide" evidence="3">
    <location>
        <begin position="1"/>
        <end position="22"/>
    </location>
</feature>
<dbReference type="InterPro" id="IPR018682">
    <property type="entry name" value="DUF2167_membr"/>
</dbReference>
<evidence type="ECO:0000313" key="5">
    <source>
        <dbReference type="Proteomes" id="UP000036923"/>
    </source>
</evidence>
<feature type="chain" id="PRO_5005566464" evidence="3">
    <location>
        <begin position="23"/>
        <end position="505"/>
    </location>
</feature>
<proteinExistence type="predicted"/>
<evidence type="ECO:0000256" key="3">
    <source>
        <dbReference type="SAM" id="SignalP"/>
    </source>
</evidence>
<comment type="caution">
    <text evidence="4">The sequence shown here is derived from an EMBL/GenBank/DDBJ whole genome shotgun (WGS) entry which is preliminary data.</text>
</comment>
<dbReference type="RefSeq" id="WP_036935586.1">
    <property type="nucleotide sequence ID" value="NZ_JQKC01000001.1"/>
</dbReference>
<keyword evidence="2" id="KW-0472">Membrane</keyword>
<dbReference type="OrthoDB" id="196355at2"/>
<protein>
    <submittedName>
        <fullName evidence="4">Uncharacterized protein</fullName>
    </submittedName>
</protein>
<keyword evidence="3" id="KW-0732">Signal</keyword>
<organism evidence="4 5">
    <name type="scientific">Pseudobacteroides cellulosolvens ATCC 35603 = DSM 2933</name>
    <dbReference type="NCBI Taxonomy" id="398512"/>
    <lineage>
        <taxon>Bacteria</taxon>
        <taxon>Bacillati</taxon>
        <taxon>Bacillota</taxon>
        <taxon>Clostridia</taxon>
        <taxon>Eubacteriales</taxon>
        <taxon>Oscillospiraceae</taxon>
        <taxon>Pseudobacteroides</taxon>
    </lineage>
</organism>
<keyword evidence="5" id="KW-1185">Reference proteome</keyword>
<keyword evidence="1" id="KW-0175">Coiled coil</keyword>
<feature type="transmembrane region" description="Helical" evidence="2">
    <location>
        <begin position="471"/>
        <end position="492"/>
    </location>
</feature>
<sequence precursor="true">MKKFLQLLALTFILLLPGMSLAVNEPADSDITWKEQDSPGTFNIGEDLAIIKLDAGFKFIDKENCAKFMESLPEIPDDSDLAIIRFENATSNGYVNFSYDKVGYILDDTSSIRDEKLLLDEIIKSNEKFNEERIKKNIPPLYIVDWDEKPHYEKNLNTLVWSYLCQTDKDTNDRFINYDFRILGRFGYMNVKLVCSVEEKEWAKTMLNKIINGFEYRPGKKYSDYNKSQDKVSNLKLGSLITGKNNFRQDWNEKRGPGQFSLGPNIASITIDDGYSFIESSKCDIFKDSIGDIPTQREIGIVVPFEENNENWFIEFNNDPVGYVVEDTDSIEDDGKLLDEIKAENEKAEKLRKSSNLAGIKIIDWDEKVKYDKVKKVLTWSLVIESSGKKMVSFNARFLSYDGYTSTTLVADYAGKDKLKPVFNKVVQSFSYNESYNYDNIEPLKNKISAYNLSGVITGKESGQSPFLRKFILIAKVYGLVILGIIAVVDILRRIIKQFLKRRVV</sequence>
<accession>A0A0L6JVG1</accession>
<dbReference type="AlphaFoldDB" id="A0A0L6JVG1"/>
<dbReference type="eggNOG" id="COG4714">
    <property type="taxonomic scope" value="Bacteria"/>
</dbReference>
<gene>
    <name evidence="4" type="ORF">Bccel_4696</name>
</gene>